<protein>
    <submittedName>
        <fullName evidence="10">NADH-ubiquinone oxidoreductase</fullName>
    </submittedName>
</protein>
<feature type="transmembrane region" description="Helical" evidence="8">
    <location>
        <begin position="350"/>
        <end position="370"/>
    </location>
</feature>
<evidence type="ECO:0000256" key="8">
    <source>
        <dbReference type="SAM" id="Phobius"/>
    </source>
</evidence>
<dbReference type="Proteomes" id="UP001165542">
    <property type="component" value="Unassembled WGS sequence"/>
</dbReference>
<dbReference type="InterPro" id="IPR001750">
    <property type="entry name" value="ND/Mrp_TM"/>
</dbReference>
<evidence type="ECO:0000256" key="6">
    <source>
        <dbReference type="ARBA" id="ARBA00023136"/>
    </source>
</evidence>
<feature type="transmembrane region" description="Helical" evidence="8">
    <location>
        <begin position="20"/>
        <end position="38"/>
    </location>
</feature>
<dbReference type="PANTHER" id="PTHR42703:SF1">
    <property type="entry name" value="NA(+)_H(+) ANTIPORTER SUBUNIT D1"/>
    <property type="match status" value="1"/>
</dbReference>
<evidence type="ECO:0000256" key="2">
    <source>
        <dbReference type="ARBA" id="ARBA00005346"/>
    </source>
</evidence>
<keyword evidence="4 7" id="KW-0812">Transmembrane</keyword>
<evidence type="ECO:0000256" key="4">
    <source>
        <dbReference type="ARBA" id="ARBA00022692"/>
    </source>
</evidence>
<feature type="transmembrane region" description="Helical" evidence="8">
    <location>
        <begin position="45"/>
        <end position="69"/>
    </location>
</feature>
<dbReference type="PRINTS" id="PR01434">
    <property type="entry name" value="NADHDHGNASE5"/>
</dbReference>
<evidence type="ECO:0000313" key="10">
    <source>
        <dbReference type="EMBL" id="MCS2609624.1"/>
    </source>
</evidence>
<keyword evidence="6 8" id="KW-0472">Membrane</keyword>
<dbReference type="RefSeq" id="WP_259036133.1">
    <property type="nucleotide sequence ID" value="NZ_JAJISC010000004.1"/>
</dbReference>
<feature type="transmembrane region" description="Helical" evidence="8">
    <location>
        <begin position="177"/>
        <end position="197"/>
    </location>
</feature>
<feature type="transmembrane region" description="Helical" evidence="8">
    <location>
        <begin position="424"/>
        <end position="446"/>
    </location>
</feature>
<feature type="transmembrane region" description="Helical" evidence="8">
    <location>
        <begin position="386"/>
        <end position="404"/>
    </location>
</feature>
<reference evidence="10" key="1">
    <citation type="submission" date="2021-11" db="EMBL/GenBank/DDBJ databases">
        <title>Halomonas sp., isolated from a coastal aquaculture zone in Dongshan Bay.</title>
        <authorList>
            <person name="Lin W."/>
        </authorList>
    </citation>
    <scope>NUCLEOTIDE SEQUENCE</scope>
    <source>
        <strain evidence="10">Yzlin-01</strain>
    </source>
</reference>
<evidence type="ECO:0000256" key="1">
    <source>
        <dbReference type="ARBA" id="ARBA00004651"/>
    </source>
</evidence>
<feature type="transmembrane region" description="Helical" evidence="8">
    <location>
        <begin position="467"/>
        <end position="486"/>
    </location>
</feature>
<evidence type="ECO:0000313" key="11">
    <source>
        <dbReference type="Proteomes" id="UP001165542"/>
    </source>
</evidence>
<dbReference type="PANTHER" id="PTHR42703">
    <property type="entry name" value="NADH DEHYDROGENASE"/>
    <property type="match status" value="1"/>
</dbReference>
<sequence>MNWRWGWEAATFAPEPGESWALLAALVLPLMLGGLAALRPPRRAWVVLLAALPLLASGAALFQAVQGVALLTWSVSFDDVTLALRLNGVAALLVVVTQLIGVVAALYTAGLCRLDESAGRSRWLWPLWGVLLSSLSVIWLAADLLSLYLGLELMGLTAVGMLLLSGKAEALLAGLRYLLVALVGSLLYLLGVALILAHWGSLELAQLTEVVAPEPVAWLAAALLGAGLATKAALFPLHAWLTPVHASAWTPVSALHAALVVKASLYLLLMLWSLLIPESHVAPLLLGLLGALAIVWGSLAAWRADSLKTLVAASTVAQLGYLMLAFPLLLGPEMAPEVQTLAWQGFWLQLLGHALAKAAMFMAAGNLILATGESTLAGLAGTSRRLPLSLLVFGIASVTLMGLPPSAGFTAKWQLLQAMLLADLWWAIAALLLGTLLSAAYVFRLFRYSFIESAPRKTYRPLAPGMEGGALLLALAALLLGLWAHYPLSLLQGASA</sequence>
<evidence type="ECO:0000256" key="7">
    <source>
        <dbReference type="RuleBase" id="RU000320"/>
    </source>
</evidence>
<gene>
    <name evidence="10" type="ORF">LLY24_09885</name>
</gene>
<feature type="transmembrane region" description="Helical" evidence="8">
    <location>
        <begin position="309"/>
        <end position="330"/>
    </location>
</feature>
<comment type="caution">
    <text evidence="10">The sequence shown here is derived from an EMBL/GenBank/DDBJ whole genome shotgun (WGS) entry which is preliminary data.</text>
</comment>
<dbReference type="EMBL" id="JAJISC010000004">
    <property type="protein sequence ID" value="MCS2609624.1"/>
    <property type="molecule type" value="Genomic_DNA"/>
</dbReference>
<feature type="transmembrane region" description="Helical" evidence="8">
    <location>
        <begin position="281"/>
        <end position="302"/>
    </location>
</feature>
<keyword evidence="3" id="KW-1003">Cell membrane</keyword>
<evidence type="ECO:0000259" key="9">
    <source>
        <dbReference type="Pfam" id="PF00361"/>
    </source>
</evidence>
<dbReference type="Pfam" id="PF00361">
    <property type="entry name" value="Proton_antipo_M"/>
    <property type="match status" value="1"/>
</dbReference>
<organism evidence="10 11">
    <name type="scientific">Halomonas dongshanensis</name>
    <dbReference type="NCBI Taxonomy" id="2890835"/>
    <lineage>
        <taxon>Bacteria</taxon>
        <taxon>Pseudomonadati</taxon>
        <taxon>Pseudomonadota</taxon>
        <taxon>Gammaproteobacteria</taxon>
        <taxon>Oceanospirillales</taxon>
        <taxon>Halomonadaceae</taxon>
        <taxon>Halomonas</taxon>
    </lineage>
</organism>
<name>A0ABT2EDQ6_9GAMM</name>
<feature type="transmembrane region" description="Helical" evidence="8">
    <location>
        <begin position="147"/>
        <end position="165"/>
    </location>
</feature>
<dbReference type="InterPro" id="IPR050586">
    <property type="entry name" value="CPA3_Na-H_Antiporter_D"/>
</dbReference>
<feature type="transmembrane region" description="Helical" evidence="8">
    <location>
        <begin position="217"/>
        <end position="241"/>
    </location>
</feature>
<proteinExistence type="inferred from homology"/>
<feature type="transmembrane region" description="Helical" evidence="8">
    <location>
        <begin position="89"/>
        <end position="111"/>
    </location>
</feature>
<keyword evidence="11" id="KW-1185">Reference proteome</keyword>
<keyword evidence="5 8" id="KW-1133">Transmembrane helix</keyword>
<evidence type="ECO:0000256" key="3">
    <source>
        <dbReference type="ARBA" id="ARBA00022475"/>
    </source>
</evidence>
<feature type="transmembrane region" description="Helical" evidence="8">
    <location>
        <begin position="253"/>
        <end position="275"/>
    </location>
</feature>
<feature type="transmembrane region" description="Helical" evidence="8">
    <location>
        <begin position="123"/>
        <end position="141"/>
    </location>
</feature>
<evidence type="ECO:0000256" key="5">
    <source>
        <dbReference type="ARBA" id="ARBA00022989"/>
    </source>
</evidence>
<comment type="subcellular location">
    <subcellularLocation>
        <location evidence="1">Cell membrane</location>
        <topology evidence="1">Multi-pass membrane protein</topology>
    </subcellularLocation>
    <subcellularLocation>
        <location evidence="7">Membrane</location>
        <topology evidence="7">Multi-pass membrane protein</topology>
    </subcellularLocation>
</comment>
<comment type="similarity">
    <text evidence="2">Belongs to the CPA3 antiporters (TC 2.A.63) subunit D family.</text>
</comment>
<accession>A0ABT2EDQ6</accession>
<feature type="domain" description="NADH:quinone oxidoreductase/Mrp antiporter transmembrane" evidence="9">
    <location>
        <begin position="141"/>
        <end position="437"/>
    </location>
</feature>